<organism evidence="3 4">
    <name type="scientific">Limibacillus halophilus</name>
    <dbReference type="NCBI Taxonomy" id="1579333"/>
    <lineage>
        <taxon>Bacteria</taxon>
        <taxon>Pseudomonadati</taxon>
        <taxon>Pseudomonadota</taxon>
        <taxon>Alphaproteobacteria</taxon>
        <taxon>Rhodospirillales</taxon>
        <taxon>Rhodovibrionaceae</taxon>
        <taxon>Limibacillus</taxon>
    </lineage>
</organism>
<dbReference type="AlphaFoldDB" id="A0A839SXM9"/>
<dbReference type="Gene3D" id="3.40.630.150">
    <property type="entry name" value="Malonyl-CoA decarboxylase, catalytic domain"/>
    <property type="match status" value="1"/>
</dbReference>
<sequence>MAAAEQRQTVIERALSNLTGAWRDVANSAARTIGLPEPLLPPTDRRALRRFMRECLDAKGGEVSARMQAAELGQVYLEADPAGRACFRQVLAEDFGVDYAKVKEATATFEAAVDEAERHRAAHELRQSLIPSRSALLRKFSALDNGVKFLVDLRADLLAETNPTPALVALDADFRDLLLSWFDFGFLDMEQISWSSPAALLEKLIAYEAVHEIRSWDDLRNRLDSDRRCYALFHPRMPEEPLAFVEVALHDGLAESVQDLLDEEAPLANPSQADTAIFYSISNTQAGLKGISFGEFLIKCAVRRLSAEQPNIKTFATLSPVPGFARWLAKVDDDLLRAAVGDDSGKLTEAASESDPAVALRALLSRNGWSDDRKLCKSLKEPMMRLVAAYFQERRDNREPIDPVARFHLRNGARLERVNWRGDVSTKGLRQSHGIMVNYRYLPESMEANHESYASDRRIAASSDVKALLKAARGLASRKSSESEQRRSA</sequence>
<evidence type="ECO:0000259" key="1">
    <source>
        <dbReference type="Pfam" id="PF05292"/>
    </source>
</evidence>
<dbReference type="EC" id="4.1.1.9" evidence="3"/>
<comment type="caution">
    <text evidence="3">The sequence shown here is derived from an EMBL/GenBank/DDBJ whole genome shotgun (WGS) entry which is preliminary data.</text>
</comment>
<dbReference type="InterPro" id="IPR038351">
    <property type="entry name" value="MCD_N_sf"/>
</dbReference>
<gene>
    <name evidence="3" type="ORF">FHR98_002009</name>
</gene>
<dbReference type="InterPro" id="IPR035372">
    <property type="entry name" value="MCD_N"/>
</dbReference>
<dbReference type="PANTHER" id="PTHR28641:SF1">
    <property type="entry name" value="MALONYL-COA DECARBOXYLASE, MITOCHONDRIAL"/>
    <property type="match status" value="1"/>
</dbReference>
<dbReference type="InterPro" id="IPR042303">
    <property type="entry name" value="Malonyl_CoA_deC_C_sf"/>
</dbReference>
<dbReference type="InterPro" id="IPR038917">
    <property type="entry name" value="Malonyl_CoA_deC"/>
</dbReference>
<evidence type="ECO:0000259" key="2">
    <source>
        <dbReference type="Pfam" id="PF17408"/>
    </source>
</evidence>
<dbReference type="RefSeq" id="WP_183416545.1">
    <property type="nucleotide sequence ID" value="NZ_JACHXA010000005.1"/>
</dbReference>
<evidence type="ECO:0000313" key="4">
    <source>
        <dbReference type="Proteomes" id="UP000581135"/>
    </source>
</evidence>
<dbReference type="Pfam" id="PF05292">
    <property type="entry name" value="MCD"/>
    <property type="match status" value="1"/>
</dbReference>
<accession>A0A839SXM9</accession>
<keyword evidence="3" id="KW-0456">Lyase</keyword>
<dbReference type="Pfam" id="PF17408">
    <property type="entry name" value="MCD_N"/>
    <property type="match status" value="1"/>
</dbReference>
<reference evidence="3 4" key="1">
    <citation type="submission" date="2020-08" db="EMBL/GenBank/DDBJ databases">
        <title>Genomic Encyclopedia of Type Strains, Phase III (KMG-III): the genomes of soil and plant-associated and newly described type strains.</title>
        <authorList>
            <person name="Whitman W."/>
        </authorList>
    </citation>
    <scope>NUCLEOTIDE SEQUENCE [LARGE SCALE GENOMIC DNA]</scope>
    <source>
        <strain evidence="3 4">CECT 8803</strain>
    </source>
</reference>
<dbReference type="PANTHER" id="PTHR28641">
    <property type="match status" value="1"/>
</dbReference>
<keyword evidence="4" id="KW-1185">Reference proteome</keyword>
<dbReference type="EMBL" id="JACHXA010000005">
    <property type="protein sequence ID" value="MBB3065713.1"/>
    <property type="molecule type" value="Genomic_DNA"/>
</dbReference>
<proteinExistence type="predicted"/>
<dbReference type="GO" id="GO:0006633">
    <property type="term" value="P:fatty acid biosynthetic process"/>
    <property type="evidence" value="ECO:0007669"/>
    <property type="project" value="InterPro"/>
</dbReference>
<dbReference type="GO" id="GO:0050080">
    <property type="term" value="F:malonyl-CoA decarboxylase activity"/>
    <property type="evidence" value="ECO:0007669"/>
    <property type="project" value="UniProtKB-EC"/>
</dbReference>
<feature type="domain" description="Malonyl-CoA decarboxylase C-terminal" evidence="1">
    <location>
        <begin position="185"/>
        <end position="441"/>
    </location>
</feature>
<dbReference type="Gene3D" id="1.20.140.90">
    <property type="entry name" value="Malonyl-CoA decarboxylase, oligemerization domain"/>
    <property type="match status" value="1"/>
</dbReference>
<feature type="domain" description="Malonyl-CoA decarboxylase N-terminal" evidence="2">
    <location>
        <begin position="95"/>
        <end position="182"/>
    </location>
</feature>
<dbReference type="Proteomes" id="UP000581135">
    <property type="component" value="Unassembled WGS sequence"/>
</dbReference>
<dbReference type="InterPro" id="IPR007956">
    <property type="entry name" value="Malonyl_CoA_deC_C"/>
</dbReference>
<evidence type="ECO:0000313" key="3">
    <source>
        <dbReference type="EMBL" id="MBB3065713.1"/>
    </source>
</evidence>
<protein>
    <submittedName>
        <fullName evidence="3">Malonyl-CoA decarboxylase</fullName>
        <ecNumber evidence="3">4.1.1.9</ecNumber>
    </submittedName>
</protein>
<name>A0A839SXM9_9PROT</name>